<dbReference type="FunFam" id="1.10.630.10:FF:000018">
    <property type="entry name" value="Cytochrome P450 monooxygenase"/>
    <property type="match status" value="1"/>
</dbReference>
<dbReference type="EMBL" id="RBXR01000001">
    <property type="protein sequence ID" value="RKT66841.1"/>
    <property type="molecule type" value="Genomic_DNA"/>
</dbReference>
<dbReference type="Pfam" id="PF00067">
    <property type="entry name" value="p450"/>
    <property type="match status" value="1"/>
</dbReference>
<proteinExistence type="inferred from homology"/>
<dbReference type="Gene3D" id="1.10.630.10">
    <property type="entry name" value="Cytochrome P450"/>
    <property type="match status" value="1"/>
</dbReference>
<dbReference type="AlphaFoldDB" id="A0A495WYF0"/>
<dbReference type="PRINTS" id="PR00385">
    <property type="entry name" value="P450"/>
</dbReference>
<dbReference type="InterPro" id="IPR002397">
    <property type="entry name" value="Cyt_P450_B"/>
</dbReference>
<evidence type="ECO:0000256" key="7">
    <source>
        <dbReference type="RuleBase" id="RU000461"/>
    </source>
</evidence>
<dbReference type="GO" id="GO:0020037">
    <property type="term" value="F:heme binding"/>
    <property type="evidence" value="ECO:0007669"/>
    <property type="project" value="InterPro"/>
</dbReference>
<organism evidence="8 9">
    <name type="scientific">Saccharothrix variisporea</name>
    <dbReference type="NCBI Taxonomy" id="543527"/>
    <lineage>
        <taxon>Bacteria</taxon>
        <taxon>Bacillati</taxon>
        <taxon>Actinomycetota</taxon>
        <taxon>Actinomycetes</taxon>
        <taxon>Pseudonocardiales</taxon>
        <taxon>Pseudonocardiaceae</taxon>
        <taxon>Saccharothrix</taxon>
    </lineage>
</organism>
<dbReference type="GO" id="GO:0016705">
    <property type="term" value="F:oxidoreductase activity, acting on paired donors, with incorporation or reduction of molecular oxygen"/>
    <property type="evidence" value="ECO:0007669"/>
    <property type="project" value="InterPro"/>
</dbReference>
<evidence type="ECO:0000313" key="9">
    <source>
        <dbReference type="Proteomes" id="UP000272729"/>
    </source>
</evidence>
<evidence type="ECO:0000256" key="6">
    <source>
        <dbReference type="ARBA" id="ARBA00023033"/>
    </source>
</evidence>
<dbReference type="GO" id="GO:0004497">
    <property type="term" value="F:monooxygenase activity"/>
    <property type="evidence" value="ECO:0007669"/>
    <property type="project" value="UniProtKB-KW"/>
</dbReference>
<reference evidence="8 9" key="1">
    <citation type="submission" date="2018-10" db="EMBL/GenBank/DDBJ databases">
        <title>Sequencing the genomes of 1000 actinobacteria strains.</title>
        <authorList>
            <person name="Klenk H.-P."/>
        </authorList>
    </citation>
    <scope>NUCLEOTIDE SEQUENCE [LARGE SCALE GENOMIC DNA]</scope>
    <source>
        <strain evidence="8 9">DSM 43911</strain>
    </source>
</reference>
<dbReference type="PANTHER" id="PTHR46696:SF1">
    <property type="entry name" value="CYTOCHROME P450 YJIB-RELATED"/>
    <property type="match status" value="1"/>
</dbReference>
<name>A0A495WYF0_9PSEU</name>
<dbReference type="PRINTS" id="PR00359">
    <property type="entry name" value="BP450"/>
</dbReference>
<dbReference type="OrthoDB" id="141712at2"/>
<dbReference type="PROSITE" id="PS00086">
    <property type="entry name" value="CYTOCHROME_P450"/>
    <property type="match status" value="1"/>
</dbReference>
<evidence type="ECO:0000256" key="5">
    <source>
        <dbReference type="ARBA" id="ARBA00023004"/>
    </source>
</evidence>
<dbReference type="GO" id="GO:0005506">
    <property type="term" value="F:iron ion binding"/>
    <property type="evidence" value="ECO:0007669"/>
    <property type="project" value="InterPro"/>
</dbReference>
<keyword evidence="2 7" id="KW-0349">Heme</keyword>
<keyword evidence="6 7" id="KW-0503">Monooxygenase</keyword>
<sequence length="394" mass="43903">MAVLSYPFHEPDDLGINETYLRLQREEPVARVQLPYGTEAWLVTRYADVRTVMGDPRFVRAPVMDADRNPPRTMPEVPRFGTILSMDPPEHTRLRRILAKAFTARHTARLRERAQQIVDGLLDEMEAHGSPADLVSALAMPTAITLISEMLGVPDLDRVKFREWSDAAVAITAFTVPEIEAAFASLHGYLRELVEEKRRNPGEDMLTTLVTAHDEEDRLTEDELVSFGVTLLIAGHETTGSEISNFTYQLLTHPDRLAELRADPELLPAAIEELLRITKLSGAPAFPRFATEDVVLSGVTIAKGEAVFVDGLVANRDESVFPHADVIDFHRPSNQHFAFGHGVHHCIGAPLARMELDVAIGTLLKRYPDLRLAGEVEFKKGRLVRGPHVLPVAW</sequence>
<keyword evidence="5 7" id="KW-0408">Iron</keyword>
<dbReference type="Proteomes" id="UP000272729">
    <property type="component" value="Unassembled WGS sequence"/>
</dbReference>
<keyword evidence="9" id="KW-1185">Reference proteome</keyword>
<comment type="caution">
    <text evidence="8">The sequence shown here is derived from an EMBL/GenBank/DDBJ whole genome shotgun (WGS) entry which is preliminary data.</text>
</comment>
<accession>A0A495WYF0</accession>
<keyword evidence="4 7" id="KW-0560">Oxidoreductase</keyword>
<evidence type="ECO:0000313" key="8">
    <source>
        <dbReference type="EMBL" id="RKT66841.1"/>
    </source>
</evidence>
<dbReference type="InterPro" id="IPR017972">
    <property type="entry name" value="Cyt_P450_CS"/>
</dbReference>
<dbReference type="InterPro" id="IPR036396">
    <property type="entry name" value="Cyt_P450_sf"/>
</dbReference>
<dbReference type="CDD" id="cd11031">
    <property type="entry name" value="Cyp158A-like"/>
    <property type="match status" value="1"/>
</dbReference>
<comment type="similarity">
    <text evidence="1 7">Belongs to the cytochrome P450 family.</text>
</comment>
<evidence type="ECO:0000256" key="3">
    <source>
        <dbReference type="ARBA" id="ARBA00022723"/>
    </source>
</evidence>
<evidence type="ECO:0000256" key="4">
    <source>
        <dbReference type="ARBA" id="ARBA00023002"/>
    </source>
</evidence>
<protein>
    <submittedName>
        <fullName evidence="8">Cytochrome P450</fullName>
    </submittedName>
</protein>
<dbReference type="PANTHER" id="PTHR46696">
    <property type="entry name" value="P450, PUTATIVE (EUROFUNG)-RELATED"/>
    <property type="match status" value="1"/>
</dbReference>
<dbReference type="SUPFAM" id="SSF48264">
    <property type="entry name" value="Cytochrome P450"/>
    <property type="match status" value="1"/>
</dbReference>
<dbReference type="InterPro" id="IPR001128">
    <property type="entry name" value="Cyt_P450"/>
</dbReference>
<dbReference type="RefSeq" id="WP_121216717.1">
    <property type="nucleotide sequence ID" value="NZ_JBIUBA010000011.1"/>
</dbReference>
<gene>
    <name evidence="8" type="ORF">DFJ66_0005</name>
</gene>
<evidence type="ECO:0000256" key="2">
    <source>
        <dbReference type="ARBA" id="ARBA00022617"/>
    </source>
</evidence>
<keyword evidence="3 7" id="KW-0479">Metal-binding</keyword>
<evidence type="ECO:0000256" key="1">
    <source>
        <dbReference type="ARBA" id="ARBA00010617"/>
    </source>
</evidence>